<evidence type="ECO:0000259" key="8">
    <source>
        <dbReference type="Pfam" id="PF00082"/>
    </source>
</evidence>
<feature type="domain" description="Peptidase S8/S53" evidence="8">
    <location>
        <begin position="240"/>
        <end position="511"/>
    </location>
</feature>
<name>A0ABQ4ELB6_9ACTN</name>
<dbReference type="PROSITE" id="PS00138">
    <property type="entry name" value="SUBTILASE_SER"/>
    <property type="match status" value="1"/>
</dbReference>
<feature type="signal peptide" evidence="7">
    <location>
        <begin position="1"/>
        <end position="27"/>
    </location>
</feature>
<evidence type="ECO:0000256" key="1">
    <source>
        <dbReference type="ARBA" id="ARBA00011073"/>
    </source>
</evidence>
<feature type="active site" description="Charge relay system" evidence="5">
    <location>
        <position position="281"/>
    </location>
</feature>
<evidence type="ECO:0000256" key="4">
    <source>
        <dbReference type="ARBA" id="ARBA00022825"/>
    </source>
</evidence>
<dbReference type="EMBL" id="BONX01000011">
    <property type="protein sequence ID" value="GIG95544.1"/>
    <property type="molecule type" value="Genomic_DNA"/>
</dbReference>
<dbReference type="Gene3D" id="3.40.50.200">
    <property type="entry name" value="Peptidase S8/S53 domain"/>
    <property type="match status" value="1"/>
</dbReference>
<dbReference type="RefSeq" id="WP_203857144.1">
    <property type="nucleotide sequence ID" value="NZ_BAAAZQ010000007.1"/>
</dbReference>
<keyword evidence="2 5" id="KW-0645">Protease</keyword>
<dbReference type="InterPro" id="IPR036852">
    <property type="entry name" value="Peptidase_S8/S53_dom_sf"/>
</dbReference>
<keyword evidence="3 5" id="KW-0378">Hydrolase</keyword>
<protein>
    <submittedName>
        <fullName evidence="9">Peptidase</fullName>
    </submittedName>
</protein>
<dbReference type="SUPFAM" id="SSF52743">
    <property type="entry name" value="Subtilisin-like"/>
    <property type="match status" value="1"/>
</dbReference>
<dbReference type="Pfam" id="PF00082">
    <property type="entry name" value="Peptidase_S8"/>
    <property type="match status" value="1"/>
</dbReference>
<dbReference type="PRINTS" id="PR00723">
    <property type="entry name" value="SUBTILISIN"/>
</dbReference>
<proteinExistence type="inferred from homology"/>
<comment type="caution">
    <text evidence="9">The sequence shown here is derived from an EMBL/GenBank/DDBJ whole genome shotgun (WGS) entry which is preliminary data.</text>
</comment>
<dbReference type="InterPro" id="IPR050131">
    <property type="entry name" value="Peptidase_S8_subtilisin-like"/>
</dbReference>
<evidence type="ECO:0000313" key="9">
    <source>
        <dbReference type="EMBL" id="GIG95544.1"/>
    </source>
</evidence>
<keyword evidence="4 5" id="KW-0720">Serine protease</keyword>
<sequence length="1288" mass="133767">MVRPPRTVIAFAVTVAILAAGAPPAAAAPHGGAVAPAVPSGPAAVHTVTLVTGDVVRLSTFADGRQVAEVDDRGTPKGLGFQLSEHDGDLHVTPYEALPLVAAGRVDPALFNITDLVAEGYSDAARPNLPLLLTGAPAAPGLRAAAPATPTGATRHRELPSIGAIAVGAEKSRAADFWAAVTGDATRDGNRATTGPTTAGAGTLASGFGKLWLDRRVRADLAESVPQIGAPQAWRAGYDGRGVKVAVLDSGYDPSHPDLAGRVSAAASFTGTPDTTDRVGHGTHVAATIAGAGSTGRSDERRPDGKSSGGNGSGSTGPGGKGVAPGARLLIGKVLDDQGFGDLSWVIAGMEWAVRQGARVVNLSLGGQAAEGPDPVTEALDALSASSGALFVVSAGNAGPGRQTVATPGTADRALTVGAVDDRDRIADFSSRGPRLGDGAVKPEITAPGVGIVAARAAGTTLGEVVDAGHTSMSGTSMAAPHVAGAAALLAQRHPDWRADQLKAALVSSAVPSRDTPAWAQGGGRVDVADALDQPVTVDTATLALGKIPAGTPARSATVGFTNPGRRPVTLTLSAEARDVGADQRRAVVGVSPTRLTVPAGGRASAVVRLDPTGTAPNLYAGALTVRGGGAELRTPIGFHVVPPTRTLTIEAVDRQGRPLADFYSRSQLFNLDTGEKHWAHFGGGQPPTVELPAGRYALATWVFGMAPSGYPEDATLLAEPELTVEADRTLRQDARTGREIRVDTPDRTTAVQAALVWQRATPAAALLSGESLNLDTIRRMYVAPTRPVSTGTFQFFSRWDLAAPTLTAEVTGPGGFPVPGLREVADTPLLDGRSSARLVDGGDGTPAELARAGARDALVLIRLDQGGEEAPGVAQLRAAGAAGARAVFLAGPTPGYHDAFGFGSPVPAYRLDAGVAQRLRERLTAGPATLALDAVARSPYRYDLLLPERGRVPADLHYTADELALATVESEFHQHAPAMLARETRAGYPDGVSTGFGFSRAITAAHRRTDHVSTRGVAWRSTGILEAFQVGNPQGQMWGPLRAYRAGERVREVWFPALTRPAVPGTVSADHAYGLPVNRAYDAIRVAVPQYADGAATAYGWVDGRSDRSELTLSRDGRVLGRSGASSTQFTVPGDTGRYQLRLDVTRDWYAERPWWTTSTATSTTWTFRSGRPRGDQPVVLPLPQLGYDVETDLTNTVRADRPYPLVLRPGYQPGATGPGRFTVRVAVSYDDGAHWRDASTRGDREVRATLPAAPAGAEFATLRVTAVDRDGNGVEQTITRAWRVTG</sequence>
<dbReference type="InterPro" id="IPR015500">
    <property type="entry name" value="Peptidase_S8_subtilisin-rel"/>
</dbReference>
<feature type="compositionally biased region" description="Gly residues" evidence="6">
    <location>
        <begin position="307"/>
        <end position="323"/>
    </location>
</feature>
<dbReference type="InterPro" id="IPR000209">
    <property type="entry name" value="Peptidase_S8/S53_dom"/>
</dbReference>
<evidence type="ECO:0000256" key="2">
    <source>
        <dbReference type="ARBA" id="ARBA00022670"/>
    </source>
</evidence>
<evidence type="ECO:0000256" key="3">
    <source>
        <dbReference type="ARBA" id="ARBA00022801"/>
    </source>
</evidence>
<gene>
    <name evidence="9" type="ORF">Pma05_21170</name>
</gene>
<evidence type="ECO:0000256" key="6">
    <source>
        <dbReference type="SAM" id="MobiDB-lite"/>
    </source>
</evidence>
<accession>A0ABQ4ELB6</accession>
<feature type="active site" description="Charge relay system" evidence="5">
    <location>
        <position position="249"/>
    </location>
</feature>
<feature type="chain" id="PRO_5046338493" evidence="7">
    <location>
        <begin position="28"/>
        <end position="1288"/>
    </location>
</feature>
<comment type="similarity">
    <text evidence="1 5">Belongs to the peptidase S8 family.</text>
</comment>
<evidence type="ECO:0000256" key="7">
    <source>
        <dbReference type="SAM" id="SignalP"/>
    </source>
</evidence>
<dbReference type="PANTHER" id="PTHR43806:SF65">
    <property type="entry name" value="SERINE PROTEASE APRX"/>
    <property type="match status" value="1"/>
</dbReference>
<dbReference type="Proteomes" id="UP000621500">
    <property type="component" value="Unassembled WGS sequence"/>
</dbReference>
<evidence type="ECO:0000313" key="10">
    <source>
        <dbReference type="Proteomes" id="UP000621500"/>
    </source>
</evidence>
<evidence type="ECO:0000256" key="5">
    <source>
        <dbReference type="PROSITE-ProRule" id="PRU01240"/>
    </source>
</evidence>
<feature type="active site" description="Charge relay system" evidence="5">
    <location>
        <position position="477"/>
    </location>
</feature>
<keyword evidence="10" id="KW-1185">Reference proteome</keyword>
<feature type="region of interest" description="Disordered" evidence="6">
    <location>
        <begin position="288"/>
        <end position="323"/>
    </location>
</feature>
<keyword evidence="7" id="KW-0732">Signal</keyword>
<dbReference type="PANTHER" id="PTHR43806">
    <property type="entry name" value="PEPTIDASE S8"/>
    <property type="match status" value="1"/>
</dbReference>
<dbReference type="PROSITE" id="PS51892">
    <property type="entry name" value="SUBTILASE"/>
    <property type="match status" value="1"/>
</dbReference>
<dbReference type="InterPro" id="IPR023828">
    <property type="entry name" value="Peptidase_S8_Ser-AS"/>
</dbReference>
<reference evidence="9 10" key="1">
    <citation type="submission" date="2021-01" db="EMBL/GenBank/DDBJ databases">
        <title>Whole genome shotgun sequence of Plantactinospora mayteni NBRC 109088.</title>
        <authorList>
            <person name="Komaki H."/>
            <person name="Tamura T."/>
        </authorList>
    </citation>
    <scope>NUCLEOTIDE SEQUENCE [LARGE SCALE GENOMIC DNA]</scope>
    <source>
        <strain evidence="9 10">NBRC 109088</strain>
    </source>
</reference>
<organism evidence="9 10">
    <name type="scientific">Plantactinospora mayteni</name>
    <dbReference type="NCBI Taxonomy" id="566021"/>
    <lineage>
        <taxon>Bacteria</taxon>
        <taxon>Bacillati</taxon>
        <taxon>Actinomycetota</taxon>
        <taxon>Actinomycetes</taxon>
        <taxon>Micromonosporales</taxon>
        <taxon>Micromonosporaceae</taxon>
        <taxon>Plantactinospora</taxon>
    </lineage>
</organism>